<name>A0ABT3X9K7_9BACL</name>
<protein>
    <submittedName>
        <fullName evidence="3">Prepilin-type N-terminal cleavage/methylation domain-containing protein</fullName>
    </submittedName>
</protein>
<comment type="caution">
    <text evidence="3">The sequence shown here is derived from an EMBL/GenBank/DDBJ whole genome shotgun (WGS) entry which is preliminary data.</text>
</comment>
<comment type="subcellular location">
    <subcellularLocation>
        <location evidence="1">Cell surface</location>
    </subcellularLocation>
</comment>
<dbReference type="Pfam" id="PF07963">
    <property type="entry name" value="N_methyl"/>
    <property type="match status" value="1"/>
</dbReference>
<evidence type="ECO:0000313" key="4">
    <source>
        <dbReference type="Proteomes" id="UP001208017"/>
    </source>
</evidence>
<evidence type="ECO:0000256" key="2">
    <source>
        <dbReference type="ARBA" id="ARBA00023287"/>
    </source>
</evidence>
<dbReference type="NCBIfam" id="TIGR02532">
    <property type="entry name" value="IV_pilin_GFxxxE"/>
    <property type="match status" value="1"/>
</dbReference>
<evidence type="ECO:0000313" key="3">
    <source>
        <dbReference type="EMBL" id="MCX7571429.1"/>
    </source>
</evidence>
<keyword evidence="4" id="KW-1185">Reference proteome</keyword>
<proteinExistence type="predicted"/>
<dbReference type="RefSeq" id="WP_267152677.1">
    <property type="nucleotide sequence ID" value="NZ_JAPMLT010000010.1"/>
</dbReference>
<gene>
    <name evidence="3" type="ORF">OS242_15875</name>
</gene>
<sequence>MIRDQRGFTLVETLCALLVLSLAVLLIGQLSQVARSLERQADIQFAVSREANNSLATLQARTRIAEVGVHQRDLHIAGIPVHETERITEEGELLQITLVYAWQEGGRRREQRWDLLQSR</sequence>
<dbReference type="Proteomes" id="UP001208017">
    <property type="component" value="Unassembled WGS sequence"/>
</dbReference>
<dbReference type="InterPro" id="IPR012902">
    <property type="entry name" value="N_methyl_site"/>
</dbReference>
<keyword evidence="2" id="KW-0178">Competence</keyword>
<accession>A0ABT3X9K7</accession>
<reference evidence="3 4" key="1">
    <citation type="submission" date="2022-11" db="EMBL/GenBank/DDBJ databases">
        <title>Study of microbial diversity in lake waters.</title>
        <authorList>
            <person name="Zhang J."/>
        </authorList>
    </citation>
    <scope>NUCLEOTIDE SEQUENCE [LARGE SCALE GENOMIC DNA]</scope>
    <source>
        <strain evidence="3 4">DT12</strain>
    </source>
</reference>
<dbReference type="EMBL" id="JAPMLT010000010">
    <property type="protein sequence ID" value="MCX7571429.1"/>
    <property type="molecule type" value="Genomic_DNA"/>
</dbReference>
<organism evidence="3 4">
    <name type="scientific">Tumebacillus lacus</name>
    <dbReference type="NCBI Taxonomy" id="2995335"/>
    <lineage>
        <taxon>Bacteria</taxon>
        <taxon>Bacillati</taxon>
        <taxon>Bacillota</taxon>
        <taxon>Bacilli</taxon>
        <taxon>Bacillales</taxon>
        <taxon>Alicyclobacillaceae</taxon>
        <taxon>Tumebacillus</taxon>
    </lineage>
</organism>
<evidence type="ECO:0000256" key="1">
    <source>
        <dbReference type="ARBA" id="ARBA00004241"/>
    </source>
</evidence>